<proteinExistence type="predicted"/>
<sequence length="331" mass="36465">MSVAPAPHVVARNIRAAQAGDGPESADMAAALKLASRLVADCTAADYPTIDWCAGVFRSADGAADMVVVSNAGFGYVPAGVYVPRTARVIGSDPLVDEAFRNRWFGWADPARILIEYGRLRPEGWRLVAAATTTDDVDALRDNGIEYRIAQRPDSPNLLSRPMLDADHQHRLELEHRDLHERLTPLLDADLERWMRERVAVPLGQAAVHSLVSSGVDCPDELRVVWRALMDEQRTPTQAEWGAFSDRCRGAYLEPDFSRPVGDPLPGMSSRPQAVYEKPWRLARTMELVLSWYADPPVLPLADMAYAAAAAGVDVRAVLSEPLRLVESHLR</sequence>
<organism evidence="1 2">
    <name type="scientific">Mycolicibacter arupensis</name>
    <dbReference type="NCBI Taxonomy" id="342002"/>
    <lineage>
        <taxon>Bacteria</taxon>
        <taxon>Bacillati</taxon>
        <taxon>Actinomycetota</taxon>
        <taxon>Actinomycetes</taxon>
        <taxon>Mycobacteriales</taxon>
        <taxon>Mycobacteriaceae</taxon>
        <taxon>Mycolicibacter</taxon>
    </lineage>
</organism>
<reference evidence="1 2" key="1">
    <citation type="submission" date="2018-09" db="EMBL/GenBank/DDBJ databases">
        <title>Metagenome Assembled Genomes from an Advanced Water Purification Facility.</title>
        <authorList>
            <person name="Stamps B.W."/>
            <person name="Spear J.R."/>
        </authorList>
    </citation>
    <scope>NUCLEOTIDE SEQUENCE [LARGE SCALE GENOMIC DNA]</scope>
    <source>
        <strain evidence="1">Bin_29_2</strain>
    </source>
</reference>
<accession>A0A5C7Y7L0</accession>
<dbReference type="AlphaFoldDB" id="A0A5C7Y7L0"/>
<dbReference type="EMBL" id="SSGD01000031">
    <property type="protein sequence ID" value="TXI57995.1"/>
    <property type="molecule type" value="Genomic_DNA"/>
</dbReference>
<gene>
    <name evidence="1" type="ORF">E6Q54_06895</name>
</gene>
<protein>
    <submittedName>
        <fullName evidence="1">Uncharacterized protein</fullName>
    </submittedName>
</protein>
<evidence type="ECO:0000313" key="2">
    <source>
        <dbReference type="Proteomes" id="UP000321797"/>
    </source>
</evidence>
<name>A0A5C7Y7L0_9MYCO</name>
<comment type="caution">
    <text evidence="1">The sequence shown here is derived from an EMBL/GenBank/DDBJ whole genome shotgun (WGS) entry which is preliminary data.</text>
</comment>
<evidence type="ECO:0000313" key="1">
    <source>
        <dbReference type="EMBL" id="TXI57995.1"/>
    </source>
</evidence>
<dbReference type="Proteomes" id="UP000321797">
    <property type="component" value="Unassembled WGS sequence"/>
</dbReference>
<dbReference type="RefSeq" id="WP_276759617.1">
    <property type="nucleotide sequence ID" value="NZ_SSGD01000031.1"/>
</dbReference>